<dbReference type="Gene3D" id="2.60.40.10">
    <property type="entry name" value="Immunoglobulins"/>
    <property type="match status" value="1"/>
</dbReference>
<dbReference type="SMART" id="SM00248">
    <property type="entry name" value="ANK"/>
    <property type="match status" value="2"/>
</dbReference>
<dbReference type="PANTHER" id="PTHR24171:SF8">
    <property type="entry name" value="BRCA1-ASSOCIATED RING DOMAIN PROTEIN 1"/>
    <property type="match status" value="1"/>
</dbReference>
<protein>
    <submittedName>
        <fullName evidence="7">Uncharacterized protein</fullName>
    </submittedName>
</protein>
<dbReference type="CDD" id="cd00102">
    <property type="entry name" value="IPT"/>
    <property type="match status" value="1"/>
</dbReference>
<dbReference type="GO" id="GO:0004842">
    <property type="term" value="F:ubiquitin-protein transferase activity"/>
    <property type="evidence" value="ECO:0007669"/>
    <property type="project" value="TreeGrafter"/>
</dbReference>
<dbReference type="SUPFAM" id="SSF48403">
    <property type="entry name" value="Ankyrin repeat"/>
    <property type="match status" value="1"/>
</dbReference>
<dbReference type="Gene3D" id="1.25.40.20">
    <property type="entry name" value="Ankyrin repeat-containing domain"/>
    <property type="match status" value="1"/>
</dbReference>
<dbReference type="GO" id="GO:0085020">
    <property type="term" value="P:protein K6-linked ubiquitination"/>
    <property type="evidence" value="ECO:0007669"/>
    <property type="project" value="TreeGrafter"/>
</dbReference>
<feature type="region of interest" description="Disordered" evidence="4">
    <location>
        <begin position="705"/>
        <end position="737"/>
    </location>
</feature>
<feature type="region of interest" description="Disordered" evidence="4">
    <location>
        <begin position="174"/>
        <end position="215"/>
    </location>
</feature>
<evidence type="ECO:0000259" key="5">
    <source>
        <dbReference type="Pfam" id="PF01833"/>
    </source>
</evidence>
<dbReference type="InterPro" id="IPR002110">
    <property type="entry name" value="Ankyrin_rpt"/>
</dbReference>
<feature type="region of interest" description="Disordered" evidence="4">
    <location>
        <begin position="260"/>
        <end position="286"/>
    </location>
</feature>
<evidence type="ECO:0000256" key="1">
    <source>
        <dbReference type="ARBA" id="ARBA00022737"/>
    </source>
</evidence>
<dbReference type="Pfam" id="PF13637">
    <property type="entry name" value="Ank_4"/>
    <property type="match status" value="1"/>
</dbReference>
<dbReference type="Proteomes" id="UP000267821">
    <property type="component" value="Unassembled WGS sequence"/>
</dbReference>
<evidence type="ECO:0000313" key="8">
    <source>
        <dbReference type="Proteomes" id="UP000267821"/>
    </source>
</evidence>
<gene>
    <name evidence="7" type="ORF">L211DRAFT_717624</name>
</gene>
<feature type="compositionally biased region" description="Polar residues" evidence="4">
    <location>
        <begin position="182"/>
        <end position="191"/>
    </location>
</feature>
<feature type="region of interest" description="Disordered" evidence="4">
    <location>
        <begin position="451"/>
        <end position="491"/>
    </location>
</feature>
<reference evidence="7 8" key="1">
    <citation type="journal article" date="2018" name="Nat. Ecol. Evol.">
        <title>Pezizomycetes genomes reveal the molecular basis of ectomycorrhizal truffle lifestyle.</title>
        <authorList>
            <person name="Murat C."/>
            <person name="Payen T."/>
            <person name="Noel B."/>
            <person name="Kuo A."/>
            <person name="Morin E."/>
            <person name="Chen J."/>
            <person name="Kohler A."/>
            <person name="Krizsan K."/>
            <person name="Balestrini R."/>
            <person name="Da Silva C."/>
            <person name="Montanini B."/>
            <person name="Hainaut M."/>
            <person name="Levati E."/>
            <person name="Barry K.W."/>
            <person name="Belfiori B."/>
            <person name="Cichocki N."/>
            <person name="Clum A."/>
            <person name="Dockter R.B."/>
            <person name="Fauchery L."/>
            <person name="Guy J."/>
            <person name="Iotti M."/>
            <person name="Le Tacon F."/>
            <person name="Lindquist E.A."/>
            <person name="Lipzen A."/>
            <person name="Malagnac F."/>
            <person name="Mello A."/>
            <person name="Molinier V."/>
            <person name="Miyauchi S."/>
            <person name="Poulain J."/>
            <person name="Riccioni C."/>
            <person name="Rubini A."/>
            <person name="Sitrit Y."/>
            <person name="Splivallo R."/>
            <person name="Traeger S."/>
            <person name="Wang M."/>
            <person name="Zifcakova L."/>
            <person name="Wipf D."/>
            <person name="Zambonelli A."/>
            <person name="Paolocci F."/>
            <person name="Nowrousian M."/>
            <person name="Ottonello S."/>
            <person name="Baldrian P."/>
            <person name="Spatafora J.W."/>
            <person name="Henrissat B."/>
            <person name="Nagy L.G."/>
            <person name="Aury J.M."/>
            <person name="Wincker P."/>
            <person name="Grigoriev I.V."/>
            <person name="Bonfante P."/>
            <person name="Martin F.M."/>
        </authorList>
    </citation>
    <scope>NUCLEOTIDE SEQUENCE [LARGE SCALE GENOMIC DNA]</scope>
    <source>
        <strain evidence="7 8">ATCC MYA-4762</strain>
    </source>
</reference>
<evidence type="ECO:0000256" key="2">
    <source>
        <dbReference type="ARBA" id="ARBA00023043"/>
    </source>
</evidence>
<feature type="region of interest" description="Disordered" evidence="4">
    <location>
        <begin position="1286"/>
        <end position="1308"/>
    </location>
</feature>
<dbReference type="PROSITE" id="PS50088">
    <property type="entry name" value="ANK_REPEAT"/>
    <property type="match status" value="2"/>
</dbReference>
<keyword evidence="2 3" id="KW-0040">ANK repeat</keyword>
<evidence type="ECO:0000259" key="6">
    <source>
        <dbReference type="Pfam" id="PF25603"/>
    </source>
</evidence>
<feature type="region of interest" description="Disordered" evidence="4">
    <location>
        <begin position="601"/>
        <end position="652"/>
    </location>
</feature>
<dbReference type="OrthoDB" id="71307at2759"/>
<dbReference type="InParanoid" id="A0A3N4LXT8"/>
<feature type="compositionally biased region" description="Low complexity" evidence="4">
    <location>
        <begin position="792"/>
        <end position="822"/>
    </location>
</feature>
<dbReference type="InterPro" id="IPR057962">
    <property type="entry name" value="SPT23_MGA2_DBD"/>
</dbReference>
<name>A0A3N4LXT8_9PEZI</name>
<feature type="region of interest" description="Disordered" evidence="4">
    <location>
        <begin position="1082"/>
        <end position="1108"/>
    </location>
</feature>
<dbReference type="InterPro" id="IPR014756">
    <property type="entry name" value="Ig_E-set"/>
</dbReference>
<keyword evidence="8" id="KW-1185">Reference proteome</keyword>
<dbReference type="PROSITE" id="PS50297">
    <property type="entry name" value="ANK_REP_REGION"/>
    <property type="match status" value="1"/>
</dbReference>
<dbReference type="InterPro" id="IPR013783">
    <property type="entry name" value="Ig-like_fold"/>
</dbReference>
<proteinExistence type="predicted"/>
<organism evidence="7 8">
    <name type="scientific">Terfezia boudieri ATCC MYA-4762</name>
    <dbReference type="NCBI Taxonomy" id="1051890"/>
    <lineage>
        <taxon>Eukaryota</taxon>
        <taxon>Fungi</taxon>
        <taxon>Dikarya</taxon>
        <taxon>Ascomycota</taxon>
        <taxon>Pezizomycotina</taxon>
        <taxon>Pezizomycetes</taxon>
        <taxon>Pezizales</taxon>
        <taxon>Pezizaceae</taxon>
        <taxon>Terfezia</taxon>
    </lineage>
</organism>
<dbReference type="Pfam" id="PF25603">
    <property type="entry name" value="SPT23_MGA2_DBD"/>
    <property type="match status" value="1"/>
</dbReference>
<dbReference type="Pfam" id="PF01833">
    <property type="entry name" value="TIG"/>
    <property type="match status" value="1"/>
</dbReference>
<feature type="compositionally biased region" description="Low complexity" evidence="4">
    <location>
        <begin position="607"/>
        <end position="616"/>
    </location>
</feature>
<dbReference type="InterPro" id="IPR002909">
    <property type="entry name" value="IPT_dom"/>
</dbReference>
<feature type="compositionally biased region" description="Polar residues" evidence="4">
    <location>
        <begin position="51"/>
        <end position="63"/>
    </location>
</feature>
<dbReference type="InterPro" id="IPR036770">
    <property type="entry name" value="Ankyrin_rpt-contain_sf"/>
</dbReference>
<feature type="region of interest" description="Disordered" evidence="4">
    <location>
        <begin position="792"/>
        <end position="827"/>
    </location>
</feature>
<evidence type="ECO:0000256" key="4">
    <source>
        <dbReference type="SAM" id="MobiDB-lite"/>
    </source>
</evidence>
<evidence type="ECO:0000313" key="7">
    <source>
        <dbReference type="EMBL" id="RPB26399.1"/>
    </source>
</evidence>
<dbReference type="SUPFAM" id="SSF81296">
    <property type="entry name" value="E set domains"/>
    <property type="match status" value="1"/>
</dbReference>
<feature type="domain" description="IPT/TIG" evidence="5">
    <location>
        <begin position="829"/>
        <end position="899"/>
    </location>
</feature>
<feature type="repeat" description="ANK" evidence="3">
    <location>
        <begin position="998"/>
        <end position="1030"/>
    </location>
</feature>
<feature type="region of interest" description="Disordered" evidence="4">
    <location>
        <begin position="28"/>
        <end position="91"/>
    </location>
</feature>
<sequence>MNDPFTDHHEDLNSDAFNFGGAEWDAMISAPYDDDPGMNLSNERLKKDHSNQPPTNQYLSADSPQGYDPSSGVSSPGLSDHNMDTLSSTSLEDRNDFDNLINYDGEANVGGTDCLMPVKPDINSPDQMRSHIDDTGMNLYGNMDWSNNFDDTVVYTGIGGNPEQVSPNIWGSIQSPPEDLNSEFTPDSHATSPRIPETAPMSTPMSVITPPSDRQSVPPEAIMFHAGLFGGYLTPSSSIDQKVIRVKLVKEEKTDGMAVELDADDEGASRSRPGAGKGKRKSPMQEWDLTNDQIAQRRLQQASLENQHQMPQTIPLDTPGSRKKTLNLTKHLADQPFVQLPLPFSENDSNSPTSLSWPRTSTRLLFINCEFPIKSRVETQTTLRIIAQDLPEGVKRLHMPRHTISRPKQMLKDPHVPSPDTLELDCYVVCETAWRKCPERLVKDALRKACKEPTQPNPHNKLRRFDDEDEDKPSTRERGPSVVELSMSDPNNPLNGGEVWVCAGCMDREGKRSTRKKVKRPKEEQPWWELESRRIVLMNTMEMRDWMLLPKDQQVPMGNKELSGQQYHVDSPVRIACYCRHQHEKIGYRIIYTIKDWRGSLKPQPLPQTQPTTPQPEVKRRKRIGEPTTPDAAQYAISMPTTPGPLTSSVTQSPSYSLAMQMNPLNFNQQPGYPMLNQINQIMQSSQPTPNIRAAISSQSSLAPLTSTHSINSQTSVSQQSPLSNHTQLPFTPQQYQFNPSMFAPPVNMRLPPQEVHQFVGTGLRDHSPVTTQVLPNGQMQHSLHQTANQMIIQQQQQQQSGYTNSNTSTTTMPSHTQYQRPQQPPRSYITSVIPGEGPVTGGIPVCVLGANFTPETEVFFGTILAPLQKYMSDTCLVVTCPANKPGSVPVYTTMSTNTNPAETKVFRYIDNNEKMLMELALNVLGSKVAGGKFTAADLARMIIGNNIELRPSPSLGSGAGDTTNRQQLERNLLRILDLIDQDDSPHPARLDLPDKQTGHRMLHFACALGMQSFVSALLARHAEPNARDRNGNTPLHFASLFNYPDIVKRLLAGGSEPSYNNRSGLTASNLASSEAVKMEFRRHSLGSRHPSRSNSVSSRYSRHSSVDLSSMMGDEAELVHMSDEGDDLFDPGLYQRLSRRGSTVDLRELDEAPHAKPSRQPTFFEQLSQPNWQMFSNSFQNMRNIDMSNIGLPNAPTYQQLLEYFNRNVVENIPAAPGLPNYQGLWNRLNRNIPLPQDRGIPRGAPETDTNELPPPSYDEVVNDGEVLSSDSKATLDMLSMTREMGGEPSSTISVLPAMGEGSSSGVEITKKESDELVIRRGPSHITVTGKARKMDQMRRLVETGDGTGAREEGTDRMLYIFWVYLHSLI</sequence>
<feature type="repeat" description="ANK" evidence="3">
    <location>
        <begin position="1031"/>
        <end position="1063"/>
    </location>
</feature>
<dbReference type="PANTHER" id="PTHR24171">
    <property type="entry name" value="ANKYRIN REPEAT DOMAIN-CONTAINING PROTEIN 39-RELATED"/>
    <property type="match status" value="1"/>
</dbReference>
<feature type="region of interest" description="Disordered" evidence="4">
    <location>
        <begin position="1238"/>
        <end position="1258"/>
    </location>
</feature>
<keyword evidence="1" id="KW-0677">Repeat</keyword>
<feature type="compositionally biased region" description="Polar residues" evidence="4">
    <location>
        <begin position="639"/>
        <end position="652"/>
    </location>
</feature>
<accession>A0A3N4LXT8</accession>
<dbReference type="EMBL" id="ML121535">
    <property type="protein sequence ID" value="RPB26399.1"/>
    <property type="molecule type" value="Genomic_DNA"/>
</dbReference>
<dbReference type="STRING" id="1051890.A0A3N4LXT8"/>
<evidence type="ECO:0000256" key="3">
    <source>
        <dbReference type="PROSITE-ProRule" id="PRU00023"/>
    </source>
</evidence>
<feature type="domain" description="SPT23/MGA2-like DNA-binding" evidence="6">
    <location>
        <begin position="497"/>
        <end position="600"/>
    </location>
</feature>